<accession>A0ABN2AD99</accession>
<keyword evidence="5" id="KW-1185">Reference proteome</keyword>
<dbReference type="Proteomes" id="UP001501470">
    <property type="component" value="Unassembled WGS sequence"/>
</dbReference>
<feature type="transmembrane region" description="Helical" evidence="2">
    <location>
        <begin position="12"/>
        <end position="30"/>
    </location>
</feature>
<evidence type="ECO:0000313" key="5">
    <source>
        <dbReference type="Proteomes" id="UP001501470"/>
    </source>
</evidence>
<reference evidence="4 5" key="1">
    <citation type="journal article" date="2019" name="Int. J. Syst. Evol. Microbiol.">
        <title>The Global Catalogue of Microorganisms (GCM) 10K type strain sequencing project: providing services to taxonomists for standard genome sequencing and annotation.</title>
        <authorList>
            <consortium name="The Broad Institute Genomics Platform"/>
            <consortium name="The Broad Institute Genome Sequencing Center for Infectious Disease"/>
            <person name="Wu L."/>
            <person name="Ma J."/>
        </authorList>
    </citation>
    <scope>NUCLEOTIDE SEQUENCE [LARGE SCALE GENOMIC DNA]</scope>
    <source>
        <strain evidence="4 5">JCM 15933</strain>
    </source>
</reference>
<keyword evidence="2" id="KW-0812">Transmembrane</keyword>
<evidence type="ECO:0000313" key="4">
    <source>
        <dbReference type="EMBL" id="GAA1516813.1"/>
    </source>
</evidence>
<feature type="compositionally biased region" description="Pro residues" evidence="1">
    <location>
        <begin position="592"/>
        <end position="627"/>
    </location>
</feature>
<dbReference type="PANTHER" id="PTHR34473:SF2">
    <property type="entry name" value="UPF0699 TRANSMEMBRANE PROTEIN YDBT"/>
    <property type="match status" value="1"/>
</dbReference>
<feature type="compositionally biased region" description="Pro residues" evidence="1">
    <location>
        <begin position="486"/>
        <end position="495"/>
    </location>
</feature>
<feature type="compositionally biased region" description="Pro residues" evidence="1">
    <location>
        <begin position="535"/>
        <end position="548"/>
    </location>
</feature>
<feature type="compositionally biased region" description="Low complexity" evidence="1">
    <location>
        <begin position="471"/>
        <end position="485"/>
    </location>
</feature>
<feature type="domain" description="YdbS-like PH" evidence="3">
    <location>
        <begin position="359"/>
        <end position="433"/>
    </location>
</feature>
<dbReference type="InterPro" id="IPR005182">
    <property type="entry name" value="YdbS-like_PH"/>
</dbReference>
<feature type="compositionally biased region" description="Pro residues" evidence="1">
    <location>
        <begin position="504"/>
        <end position="526"/>
    </location>
</feature>
<name>A0ABN2AD99_9ACTN</name>
<dbReference type="RefSeq" id="WP_344502943.1">
    <property type="nucleotide sequence ID" value="NZ_BAAAQD010000006.1"/>
</dbReference>
<evidence type="ECO:0000259" key="3">
    <source>
        <dbReference type="Pfam" id="PF03703"/>
    </source>
</evidence>
<dbReference type="Pfam" id="PF03703">
    <property type="entry name" value="bPH_2"/>
    <property type="match status" value="3"/>
</dbReference>
<feature type="transmembrane region" description="Helical" evidence="2">
    <location>
        <begin position="168"/>
        <end position="190"/>
    </location>
</feature>
<organism evidence="4 5">
    <name type="scientific">Dactylosporangium maewongense</name>
    <dbReference type="NCBI Taxonomy" id="634393"/>
    <lineage>
        <taxon>Bacteria</taxon>
        <taxon>Bacillati</taxon>
        <taxon>Actinomycetota</taxon>
        <taxon>Actinomycetes</taxon>
        <taxon>Micromonosporales</taxon>
        <taxon>Micromonosporaceae</taxon>
        <taxon>Dactylosporangium</taxon>
    </lineage>
</organism>
<sequence length="627" mass="64108">MRQRLHPLTPLLKGAKLVAFAAAAVSWRGLSDLGLVHWLAAMGAILVAAVVVSAVVWLVTGYEIVGRELRVHEGLISRRTRTIPLERVQAIDVVRPLLARVFGLAELRLEVIGASKTEAPLAYLTVAGAAGLRARLIGLSTGVPHTHVATTDTGAGESRVFAVANRRLLLAQLLTPQALAVPAGLAFVAWQATLDPTWTLIGAASTITAFLGVFQVPVRRVLDEWDFTIGTDAAALRLRQGLLNKRSQTVPPHRVQGLKVTWPLLWRRAGWARARLDVAGYAGHGEAQLRTGTLVPVASTADTLAVVTTVLTAAVHARPAKPPPMPPLAGAGHWPPVDAAAVAVTGPPRRARWLAPLAWSRIGIGVTDTVVVVREGVLTRELVVVPLARVQSVRVVQGPLQRALDLATVHVDTAGGLHAVGRHRATADAYALADLLAATSRTARRAAVAVSLQKPPAPPPDQVAAPPPDPHAATPGPIAAPTNPVAAPPPDPVAAPPDLIATPPQGPAAAPPGPVAAAPPPNPVAAPPDSIATPPQGPAAAPPGPVGAPPNLVTAPPPDSAAALPSPVAAPPHLVTAPSPNPVTAPSQDPIAAPPQGPAAAPPGPVADPPNPIATPPGPVAAPHPPV</sequence>
<feature type="transmembrane region" description="Helical" evidence="2">
    <location>
        <begin position="36"/>
        <end position="60"/>
    </location>
</feature>
<evidence type="ECO:0000256" key="2">
    <source>
        <dbReference type="SAM" id="Phobius"/>
    </source>
</evidence>
<keyword evidence="2" id="KW-0472">Membrane</keyword>
<feature type="compositionally biased region" description="Pro residues" evidence="1">
    <location>
        <begin position="455"/>
        <end position="470"/>
    </location>
</feature>
<protein>
    <recommendedName>
        <fullName evidence="3">YdbS-like PH domain-containing protein</fullName>
    </recommendedName>
</protein>
<feature type="domain" description="YdbS-like PH" evidence="3">
    <location>
        <begin position="57"/>
        <end position="135"/>
    </location>
</feature>
<gene>
    <name evidence="4" type="ORF">GCM10009827_034530</name>
</gene>
<feature type="domain" description="YdbS-like PH" evidence="3">
    <location>
        <begin position="235"/>
        <end position="287"/>
    </location>
</feature>
<proteinExistence type="predicted"/>
<dbReference type="PANTHER" id="PTHR34473">
    <property type="entry name" value="UPF0699 TRANSMEMBRANE PROTEIN YDBS"/>
    <property type="match status" value="1"/>
</dbReference>
<feature type="region of interest" description="Disordered" evidence="1">
    <location>
        <begin position="447"/>
        <end position="627"/>
    </location>
</feature>
<keyword evidence="2" id="KW-1133">Transmembrane helix</keyword>
<comment type="caution">
    <text evidence="4">The sequence shown here is derived from an EMBL/GenBank/DDBJ whole genome shotgun (WGS) entry which is preliminary data.</text>
</comment>
<evidence type="ECO:0000256" key="1">
    <source>
        <dbReference type="SAM" id="MobiDB-lite"/>
    </source>
</evidence>
<dbReference type="EMBL" id="BAAAQD010000006">
    <property type="protein sequence ID" value="GAA1516813.1"/>
    <property type="molecule type" value="Genomic_DNA"/>
</dbReference>